<evidence type="ECO:0000256" key="3">
    <source>
        <dbReference type="SAM" id="MobiDB-lite"/>
    </source>
</evidence>
<keyword evidence="6" id="KW-1185">Reference proteome</keyword>
<organism evidence="5 6">
    <name type="scientific">Colletotrichum sidae</name>
    <dbReference type="NCBI Taxonomy" id="1347389"/>
    <lineage>
        <taxon>Eukaryota</taxon>
        <taxon>Fungi</taxon>
        <taxon>Dikarya</taxon>
        <taxon>Ascomycota</taxon>
        <taxon>Pezizomycotina</taxon>
        <taxon>Sordariomycetes</taxon>
        <taxon>Hypocreomycetidae</taxon>
        <taxon>Glomerellales</taxon>
        <taxon>Glomerellaceae</taxon>
        <taxon>Colletotrichum</taxon>
        <taxon>Colletotrichum orbiculare species complex</taxon>
    </lineage>
</organism>
<keyword evidence="2" id="KW-0520">NAD</keyword>
<feature type="region of interest" description="Disordered" evidence="3">
    <location>
        <begin position="1"/>
        <end position="21"/>
    </location>
</feature>
<dbReference type="EMBL" id="QAPF01000768">
    <property type="protein sequence ID" value="TEA09977.1"/>
    <property type="molecule type" value="Genomic_DNA"/>
</dbReference>
<dbReference type="PANTHER" id="PTHR46505">
    <property type="entry name" value="OXIDOREDUCTASE NAD-BINDING DOMAIN-CONTAINING PROTEIN 1"/>
    <property type="match status" value="1"/>
</dbReference>
<dbReference type="SUPFAM" id="SSF63380">
    <property type="entry name" value="Riboflavin synthase domain-like"/>
    <property type="match status" value="1"/>
</dbReference>
<dbReference type="Gene3D" id="3.40.50.80">
    <property type="entry name" value="Nucleotide-binding domain of ferredoxin-NADP reductase (FNR) module"/>
    <property type="match status" value="1"/>
</dbReference>
<dbReference type="GO" id="GO:0005739">
    <property type="term" value="C:mitochondrion"/>
    <property type="evidence" value="ECO:0007669"/>
    <property type="project" value="TreeGrafter"/>
</dbReference>
<evidence type="ECO:0000256" key="2">
    <source>
        <dbReference type="ARBA" id="ARBA00023027"/>
    </source>
</evidence>
<dbReference type="Gene3D" id="2.40.30.10">
    <property type="entry name" value="Translation factors"/>
    <property type="match status" value="1"/>
</dbReference>
<dbReference type="PANTHER" id="PTHR46505:SF1">
    <property type="entry name" value="OXIDOREDUCTASE NAD-BINDING DOMAIN-CONTAINING PROTEIN 1"/>
    <property type="match status" value="1"/>
</dbReference>
<name>A0A4V3I1I0_9PEZI</name>
<dbReference type="PRINTS" id="PR00409">
    <property type="entry name" value="PHDIOXRDTASE"/>
</dbReference>
<proteinExistence type="predicted"/>
<dbReference type="GO" id="GO:0016491">
    <property type="term" value="F:oxidoreductase activity"/>
    <property type="evidence" value="ECO:0007669"/>
    <property type="project" value="UniProtKB-KW"/>
</dbReference>
<evidence type="ECO:0000256" key="1">
    <source>
        <dbReference type="ARBA" id="ARBA00023002"/>
    </source>
</evidence>
<dbReference type="PROSITE" id="PS51384">
    <property type="entry name" value="FAD_FR"/>
    <property type="match status" value="1"/>
</dbReference>
<feature type="domain" description="FAD-binding FR-type" evidence="4">
    <location>
        <begin position="20"/>
        <end position="132"/>
    </location>
</feature>
<dbReference type="InterPro" id="IPR052128">
    <property type="entry name" value="Oxidoreductase_NAD-binding"/>
</dbReference>
<dbReference type="CDD" id="cd00322">
    <property type="entry name" value="FNR_like"/>
    <property type="match status" value="1"/>
</dbReference>
<reference evidence="5 6" key="1">
    <citation type="submission" date="2018-11" db="EMBL/GenBank/DDBJ databases">
        <title>Genome sequence and assembly of Colletotrichum sidae.</title>
        <authorList>
            <person name="Gan P."/>
            <person name="Shirasu K."/>
        </authorList>
    </citation>
    <scope>NUCLEOTIDE SEQUENCE [LARGE SCALE GENOMIC DNA]</scope>
    <source>
        <strain evidence="5 6">CBS 518.97</strain>
    </source>
</reference>
<dbReference type="InterPro" id="IPR017927">
    <property type="entry name" value="FAD-bd_FR_type"/>
</dbReference>
<evidence type="ECO:0000313" key="5">
    <source>
        <dbReference type="EMBL" id="TEA09977.1"/>
    </source>
</evidence>
<dbReference type="AlphaFoldDB" id="A0A4V3I1I0"/>
<evidence type="ECO:0000259" key="4">
    <source>
        <dbReference type="PROSITE" id="PS51384"/>
    </source>
</evidence>
<dbReference type="InterPro" id="IPR039261">
    <property type="entry name" value="FNR_nucleotide-bd"/>
</dbReference>
<dbReference type="SUPFAM" id="SSF52343">
    <property type="entry name" value="Ferredoxin reductase-like, C-terminal NADP-linked domain"/>
    <property type="match status" value="1"/>
</dbReference>
<evidence type="ECO:0000313" key="6">
    <source>
        <dbReference type="Proteomes" id="UP000295604"/>
    </source>
</evidence>
<sequence length="197" mass="21430">MKAVGKESHMERTANEPRNAQMHVVTLGSSRQVNDNIKVFRSRIPDGSSIEFLPGQWLDTFVPGVAKPGGFTITSTPSKARLLTSPYIELAVQNSPSNPPAAWLWNSTSFGAHLLVRVGGAFVWPAPGIDLVSLRRVVLVAGGVGINPLMSILEYLVETACSLEIQLLYSIKTPETVDPSKILFLERLVSIYGCRQG</sequence>
<comment type="caution">
    <text evidence="5">The sequence shown here is derived from an EMBL/GenBank/DDBJ whole genome shotgun (WGS) entry which is preliminary data.</text>
</comment>
<gene>
    <name evidence="5" type="primary">OXNAD1</name>
    <name evidence="5" type="ORF">C8034_v011184</name>
</gene>
<dbReference type="InterPro" id="IPR017938">
    <property type="entry name" value="Riboflavin_synthase-like_b-brl"/>
</dbReference>
<accession>A0A4V3I1I0</accession>
<dbReference type="Proteomes" id="UP000295604">
    <property type="component" value="Unassembled WGS sequence"/>
</dbReference>
<protein>
    <submittedName>
        <fullName evidence="5">Oxidoreductase NAD-binding domain-containing protein 1</fullName>
    </submittedName>
</protein>
<keyword evidence="1" id="KW-0560">Oxidoreductase</keyword>
<feature type="compositionally biased region" description="Basic and acidic residues" evidence="3">
    <location>
        <begin position="1"/>
        <end position="15"/>
    </location>
</feature>